<proteinExistence type="predicted"/>
<gene>
    <name evidence="2" type="ORF">IQ276_02170</name>
</gene>
<name>A0A8J6ZHX8_DESMC</name>
<accession>A0A8J6ZHX8</accession>
<feature type="region of interest" description="Disordered" evidence="1">
    <location>
        <begin position="1"/>
        <end position="23"/>
    </location>
</feature>
<dbReference type="SUPFAM" id="SSF47598">
    <property type="entry name" value="Ribbon-helix-helix"/>
    <property type="match status" value="1"/>
</dbReference>
<dbReference type="InterPro" id="IPR010985">
    <property type="entry name" value="Ribbon_hlx_hlx"/>
</dbReference>
<dbReference type="RefSeq" id="WP_193913331.1">
    <property type="nucleotide sequence ID" value="NZ_JADEXS020000005.1"/>
</dbReference>
<dbReference type="Pfam" id="PF21983">
    <property type="entry name" value="NikA-like"/>
    <property type="match status" value="1"/>
</dbReference>
<evidence type="ECO:0000313" key="2">
    <source>
        <dbReference type="EMBL" id="MBE9021309.1"/>
    </source>
</evidence>
<evidence type="ECO:0000256" key="1">
    <source>
        <dbReference type="SAM" id="MobiDB-lite"/>
    </source>
</evidence>
<dbReference type="EMBL" id="JADEXS010000015">
    <property type="protein sequence ID" value="MBE9021309.1"/>
    <property type="molecule type" value="Genomic_DNA"/>
</dbReference>
<sequence>MAETKKTQKLSLKPTVQKTSVPEEAAAWVESRNGAEVPSTIVAEEVNNPKSKRVTFEVTEAQHQEIKIRATKKGMTIKEYMIALVEEELKR</sequence>
<evidence type="ECO:0000313" key="3">
    <source>
        <dbReference type="Proteomes" id="UP000622533"/>
    </source>
</evidence>
<dbReference type="InterPro" id="IPR053842">
    <property type="entry name" value="NikA-like"/>
</dbReference>
<organism evidence="2 3">
    <name type="scientific">Desmonostoc muscorum LEGE 12446</name>
    <dbReference type="NCBI Taxonomy" id="1828758"/>
    <lineage>
        <taxon>Bacteria</taxon>
        <taxon>Bacillati</taxon>
        <taxon>Cyanobacteriota</taxon>
        <taxon>Cyanophyceae</taxon>
        <taxon>Nostocales</taxon>
        <taxon>Nostocaceae</taxon>
        <taxon>Desmonostoc</taxon>
    </lineage>
</organism>
<protein>
    <submittedName>
        <fullName evidence="2">Uncharacterized protein</fullName>
    </submittedName>
</protein>
<dbReference type="GO" id="GO:0006355">
    <property type="term" value="P:regulation of DNA-templated transcription"/>
    <property type="evidence" value="ECO:0007669"/>
    <property type="project" value="InterPro"/>
</dbReference>
<dbReference type="AlphaFoldDB" id="A0A8J6ZHX8"/>
<dbReference type="Gene3D" id="1.10.1220.10">
    <property type="entry name" value="Met repressor-like"/>
    <property type="match status" value="1"/>
</dbReference>
<keyword evidence="3" id="KW-1185">Reference proteome</keyword>
<dbReference type="Proteomes" id="UP000622533">
    <property type="component" value="Unassembled WGS sequence"/>
</dbReference>
<comment type="caution">
    <text evidence="2">The sequence shown here is derived from an EMBL/GenBank/DDBJ whole genome shotgun (WGS) entry which is preliminary data.</text>
</comment>
<dbReference type="InterPro" id="IPR013321">
    <property type="entry name" value="Arc_rbn_hlx_hlx"/>
</dbReference>
<reference evidence="2" key="1">
    <citation type="submission" date="2020-10" db="EMBL/GenBank/DDBJ databases">
        <authorList>
            <person name="Castelo-Branco R."/>
            <person name="Eusebio N."/>
            <person name="Adriana R."/>
            <person name="Vieira A."/>
            <person name="Brugerolle De Fraissinette N."/>
            <person name="Rezende De Castro R."/>
            <person name="Schneider M.P."/>
            <person name="Vasconcelos V."/>
            <person name="Leao P.N."/>
        </authorList>
    </citation>
    <scope>NUCLEOTIDE SEQUENCE</scope>
    <source>
        <strain evidence="2">LEGE 12446</strain>
    </source>
</reference>